<feature type="region of interest" description="Disordered" evidence="1">
    <location>
        <begin position="312"/>
        <end position="383"/>
    </location>
</feature>
<feature type="compositionally biased region" description="Low complexity" evidence="1">
    <location>
        <begin position="56"/>
        <end position="71"/>
    </location>
</feature>
<feature type="compositionally biased region" description="Polar residues" evidence="1">
    <location>
        <begin position="411"/>
        <end position="431"/>
    </location>
</feature>
<evidence type="ECO:0008006" key="4">
    <source>
        <dbReference type="Google" id="ProtNLM"/>
    </source>
</evidence>
<feature type="compositionally biased region" description="Polar residues" evidence="1">
    <location>
        <begin position="353"/>
        <end position="379"/>
    </location>
</feature>
<evidence type="ECO:0000313" key="2">
    <source>
        <dbReference type="EMBL" id="KAH0562133.1"/>
    </source>
</evidence>
<name>A0A9P8RR16_9PEZI</name>
<dbReference type="AlphaFoldDB" id="A0A9P8RR16"/>
<feature type="compositionally biased region" description="Basic and acidic residues" evidence="1">
    <location>
        <begin position="103"/>
        <end position="118"/>
    </location>
</feature>
<feature type="compositionally biased region" description="Polar residues" evidence="1">
    <location>
        <begin position="81"/>
        <end position="100"/>
    </location>
</feature>
<evidence type="ECO:0000256" key="1">
    <source>
        <dbReference type="SAM" id="MobiDB-lite"/>
    </source>
</evidence>
<evidence type="ECO:0000313" key="3">
    <source>
        <dbReference type="Proteomes" id="UP000750711"/>
    </source>
</evidence>
<feature type="region of interest" description="Disordered" evidence="1">
    <location>
        <begin position="15"/>
        <end position="139"/>
    </location>
</feature>
<comment type="caution">
    <text evidence="2">The sequence shown here is derived from an EMBL/GenBank/DDBJ whole genome shotgun (WGS) entry which is preliminary data.</text>
</comment>
<dbReference type="EMBL" id="JAGHQM010000407">
    <property type="protein sequence ID" value="KAH0562133.1"/>
    <property type="molecule type" value="Genomic_DNA"/>
</dbReference>
<reference evidence="2" key="1">
    <citation type="submission" date="2021-03" db="EMBL/GenBank/DDBJ databases">
        <title>Comparative genomics and phylogenomic investigation of the class Geoglossomycetes provide insights into ecological specialization and systematics.</title>
        <authorList>
            <person name="Melie T."/>
            <person name="Pirro S."/>
            <person name="Miller A.N."/>
            <person name="Quandt A."/>
        </authorList>
    </citation>
    <scope>NUCLEOTIDE SEQUENCE</scope>
    <source>
        <strain evidence="2">CAQ_001_2017</strain>
    </source>
</reference>
<feature type="region of interest" description="Disordered" evidence="1">
    <location>
        <begin position="406"/>
        <end position="431"/>
    </location>
</feature>
<feature type="compositionally biased region" description="Polar residues" evidence="1">
    <location>
        <begin position="320"/>
        <end position="332"/>
    </location>
</feature>
<keyword evidence="3" id="KW-1185">Reference proteome</keyword>
<proteinExistence type="predicted"/>
<organism evidence="2 3">
    <name type="scientific">Trichoglossum hirsutum</name>
    <dbReference type="NCBI Taxonomy" id="265104"/>
    <lineage>
        <taxon>Eukaryota</taxon>
        <taxon>Fungi</taxon>
        <taxon>Dikarya</taxon>
        <taxon>Ascomycota</taxon>
        <taxon>Pezizomycotina</taxon>
        <taxon>Geoglossomycetes</taxon>
        <taxon>Geoglossales</taxon>
        <taxon>Geoglossaceae</taxon>
        <taxon>Trichoglossum</taxon>
    </lineage>
</organism>
<gene>
    <name evidence="2" type="ORF">GP486_003175</name>
</gene>
<dbReference type="Proteomes" id="UP000750711">
    <property type="component" value="Unassembled WGS sequence"/>
</dbReference>
<feature type="region of interest" description="Disordered" evidence="1">
    <location>
        <begin position="455"/>
        <end position="488"/>
    </location>
</feature>
<protein>
    <recommendedName>
        <fullName evidence="4">Homeobox domain-containing protein</fullName>
    </recommendedName>
</protein>
<feature type="compositionally biased region" description="Basic and acidic residues" evidence="1">
    <location>
        <begin position="460"/>
        <end position="476"/>
    </location>
</feature>
<sequence length="502" mass="54242">MFECFQIWFQNRRQNARRKSRPLLPHEILPASRQSLSAEASGDAAHTLTDRSPDGSFSSAHSSQESAAVSATGAVGDEDNQPTGARGSSLSGTIAITQPLHTCDTKSRAETKDNDQKGTEIAPGLRPGGSPVSPGIANDGPIIAAQKHILSPRASRPSLGYISNRRNIVTGNQPTPNTTQSAILPRQGFTHTHRDNQPRPLLKRTSSLVRLSLSLDGKAEVVMGEEDESVLPQPATWKAQAPRIGGLQRSKSAVDVIGGHCRRLSAGISQGPAIGRSRDARTWEFYCDSEARSTLSAQGHSGSASEAINLLRSRKKPPHSSINKRSAQPRTQESSKRLKAAPGLAQKQKLARATSSLARLQTTNGSETIEPTSSRTNKMPSPDIPGILDNLGDSDKENWVPGTKKVAEQRQPGNLSTKPILGENNTIPSHNTSFDVAMDREKLGRRHIARQYQILGPKANSEDSKPSEDSTLREPRSGSSMSSEEELDCVQNLLSLRKGCWR</sequence>
<accession>A0A9P8RR16</accession>